<dbReference type="Proteomes" id="UP000799640">
    <property type="component" value="Unassembled WGS sequence"/>
</dbReference>
<feature type="region of interest" description="Disordered" evidence="2">
    <location>
        <begin position="420"/>
        <end position="439"/>
    </location>
</feature>
<dbReference type="PANTHER" id="PTHR23159:SF31">
    <property type="entry name" value="CENTROSOME-ASSOCIATED PROTEIN CEP250 ISOFORM X1"/>
    <property type="match status" value="1"/>
</dbReference>
<dbReference type="OrthoDB" id="5367584at2759"/>
<accession>A0A6G1HR94</accession>
<feature type="region of interest" description="Disordered" evidence="2">
    <location>
        <begin position="196"/>
        <end position="222"/>
    </location>
</feature>
<dbReference type="Pfam" id="PF12709">
    <property type="entry name" value="Fungal_TACC"/>
    <property type="match status" value="1"/>
</dbReference>
<evidence type="ECO:0000313" key="3">
    <source>
        <dbReference type="EMBL" id="KAF2398265.1"/>
    </source>
</evidence>
<dbReference type="AlphaFoldDB" id="A0A6G1HR94"/>
<feature type="compositionally biased region" description="Low complexity" evidence="2">
    <location>
        <begin position="80"/>
        <end position="102"/>
    </location>
</feature>
<keyword evidence="1" id="KW-0175">Coiled coil</keyword>
<dbReference type="EMBL" id="ML996700">
    <property type="protein sequence ID" value="KAF2398265.1"/>
    <property type="molecule type" value="Genomic_DNA"/>
</dbReference>
<proteinExistence type="predicted"/>
<feature type="region of interest" description="Disordered" evidence="2">
    <location>
        <begin position="345"/>
        <end position="384"/>
    </location>
</feature>
<dbReference type="InterPro" id="IPR024312">
    <property type="entry name" value="TACC_fungi"/>
</dbReference>
<gene>
    <name evidence="3" type="ORF">EJ06DRAFT_583555</name>
</gene>
<feature type="coiled-coil region" evidence="1">
    <location>
        <begin position="655"/>
        <end position="682"/>
    </location>
</feature>
<feature type="compositionally biased region" description="Basic and acidic residues" evidence="2">
    <location>
        <begin position="30"/>
        <end position="49"/>
    </location>
</feature>
<evidence type="ECO:0000256" key="2">
    <source>
        <dbReference type="SAM" id="MobiDB-lite"/>
    </source>
</evidence>
<evidence type="ECO:0000256" key="1">
    <source>
        <dbReference type="SAM" id="Coils"/>
    </source>
</evidence>
<sequence>MASPGPLLPLSSNSLNARQPDLLQFTPKKVSSEKALSEKALSDKVARTPDEDEITWDELPSSPFITEVSVDNKDKDKAVESVPSPVFEEVPAESKPSPAPEESLVDTEMGDSIENGVTHEETREETHEEMYEETYEETRKETYEVMHELPSKSLQQRVYGDGDEYPVNTYRSADEETYEGTYEETYEETHEETYEVTHELPSKSLEKSVCEEAGDDCPKDTYRYTDEETVTFKTAHSFADATPNLARPTTPLINSPLKHASDPQPKPADSPGQVDNSVFDMTEIHYDPEHSVLRRAEDTEIGDSTGLDLHVDDTIDDTCFSTFSEVQNADMTKFAQLGQSATKKNLFDQTPRLHHSQTLRTERRLPTHRSPSPTSKRSRREDNDTTNLLLDFTQQFESVSALSRSMKARSPAKSNGVLSYLNSQRSPQKPPSTPAGSKGALLNLLDFELPPAPTPRSIPSITIRELESLKSRLGSEISSLKATLQGREAEVAALKKAVSDAERRVGEAVELSREEKSRREAVERERDEWARRGREFEAILKEVRAEVMNSEREREALVARAEDAETRAHEAEDRARDAEARAAEAASRVMHTPVLRADGAVADGESLFSAEQVRAQMDEKIHSLSTELHSIYKKKHSAKVAGLRKGLEAKFREKTSELVSRIEDLEKKNEDLQLKLDATMSGVHIIPDMSVLGGEKREAQRLLAEDQAALIERQKAELVGRETELRAARNEFAVLMAELERERVEKGELVAAVDEMLALQADMKAAEQSAPQSVASVAPAVAAVDDFRRSVGMNTSGGAGTARPSGLPGPRFGLSGSRIGAPARGGGVGKSRMMSNIERMGSGRAADH</sequence>
<feature type="coiled-coil region" evidence="1">
    <location>
        <begin position="711"/>
        <end position="769"/>
    </location>
</feature>
<evidence type="ECO:0000313" key="4">
    <source>
        <dbReference type="Proteomes" id="UP000799640"/>
    </source>
</evidence>
<feature type="coiled-coil region" evidence="1">
    <location>
        <begin position="463"/>
        <end position="588"/>
    </location>
</feature>
<reference evidence="3" key="1">
    <citation type="journal article" date="2020" name="Stud. Mycol.">
        <title>101 Dothideomycetes genomes: a test case for predicting lifestyles and emergence of pathogens.</title>
        <authorList>
            <person name="Haridas S."/>
            <person name="Albert R."/>
            <person name="Binder M."/>
            <person name="Bloem J."/>
            <person name="Labutti K."/>
            <person name="Salamov A."/>
            <person name="Andreopoulos B."/>
            <person name="Baker S."/>
            <person name="Barry K."/>
            <person name="Bills G."/>
            <person name="Bluhm B."/>
            <person name="Cannon C."/>
            <person name="Castanera R."/>
            <person name="Culley D."/>
            <person name="Daum C."/>
            <person name="Ezra D."/>
            <person name="Gonzalez J."/>
            <person name="Henrissat B."/>
            <person name="Kuo A."/>
            <person name="Liang C."/>
            <person name="Lipzen A."/>
            <person name="Lutzoni F."/>
            <person name="Magnuson J."/>
            <person name="Mondo S."/>
            <person name="Nolan M."/>
            <person name="Ohm R."/>
            <person name="Pangilinan J."/>
            <person name="Park H.-J."/>
            <person name="Ramirez L."/>
            <person name="Alfaro M."/>
            <person name="Sun H."/>
            <person name="Tritt A."/>
            <person name="Yoshinaga Y."/>
            <person name="Zwiers L.-H."/>
            <person name="Turgeon B."/>
            <person name="Goodwin S."/>
            <person name="Spatafora J."/>
            <person name="Crous P."/>
            <person name="Grigoriev I."/>
        </authorList>
    </citation>
    <scope>NUCLEOTIDE SEQUENCE</scope>
    <source>
        <strain evidence="3">CBS 262.69</strain>
    </source>
</reference>
<keyword evidence="4" id="KW-1185">Reference proteome</keyword>
<organism evidence="3 4">
    <name type="scientific">Trichodelitschia bisporula</name>
    <dbReference type="NCBI Taxonomy" id="703511"/>
    <lineage>
        <taxon>Eukaryota</taxon>
        <taxon>Fungi</taxon>
        <taxon>Dikarya</taxon>
        <taxon>Ascomycota</taxon>
        <taxon>Pezizomycotina</taxon>
        <taxon>Dothideomycetes</taxon>
        <taxon>Dothideomycetes incertae sedis</taxon>
        <taxon>Phaeotrichales</taxon>
        <taxon>Phaeotrichaceae</taxon>
        <taxon>Trichodelitschia</taxon>
    </lineage>
</organism>
<feature type="region of interest" description="Disordered" evidence="2">
    <location>
        <begin position="72"/>
        <end position="139"/>
    </location>
</feature>
<feature type="region of interest" description="Disordered" evidence="2">
    <location>
        <begin position="241"/>
        <end position="276"/>
    </location>
</feature>
<feature type="compositionally biased region" description="Basic and acidic residues" evidence="2">
    <location>
        <begin position="117"/>
        <end position="129"/>
    </location>
</feature>
<protein>
    <submittedName>
        <fullName evidence="3">Uncharacterized protein</fullName>
    </submittedName>
</protein>
<name>A0A6G1HR94_9PEZI</name>
<dbReference type="PANTHER" id="PTHR23159">
    <property type="entry name" value="CENTROSOMAL PROTEIN 2"/>
    <property type="match status" value="1"/>
</dbReference>
<feature type="region of interest" description="Disordered" evidence="2">
    <location>
        <begin position="794"/>
        <end position="848"/>
    </location>
</feature>
<feature type="region of interest" description="Disordered" evidence="2">
    <location>
        <begin position="151"/>
        <end position="180"/>
    </location>
</feature>
<feature type="region of interest" description="Disordered" evidence="2">
    <location>
        <begin position="26"/>
        <end position="59"/>
    </location>
</feature>